<evidence type="ECO:0000313" key="12">
    <source>
        <dbReference type="EMBL" id="GBG30807.1"/>
    </source>
</evidence>
<feature type="transmembrane region" description="Helical" evidence="10">
    <location>
        <begin position="379"/>
        <end position="397"/>
    </location>
</feature>
<gene>
    <name evidence="12" type="ORF">FCC1311_070272</name>
</gene>
<evidence type="ECO:0000313" key="13">
    <source>
        <dbReference type="Proteomes" id="UP000241890"/>
    </source>
</evidence>
<dbReference type="EMBL" id="BEYU01000084">
    <property type="protein sequence ID" value="GBG30807.1"/>
    <property type="molecule type" value="Genomic_DNA"/>
</dbReference>
<feature type="compositionally biased region" description="Low complexity" evidence="9">
    <location>
        <begin position="10"/>
        <end position="52"/>
    </location>
</feature>
<dbReference type="InterPro" id="IPR002455">
    <property type="entry name" value="GPCR3_GABA-B"/>
</dbReference>
<keyword evidence="4" id="KW-0297">G-protein coupled receptor</keyword>
<evidence type="ECO:0000256" key="6">
    <source>
        <dbReference type="ARBA" id="ARBA00023170"/>
    </source>
</evidence>
<dbReference type="Pfam" id="PF00003">
    <property type="entry name" value="7tm_3"/>
    <property type="match status" value="1"/>
</dbReference>
<dbReference type="GO" id="GO:0004965">
    <property type="term" value="F:G protein-coupled GABA receptor activity"/>
    <property type="evidence" value="ECO:0007669"/>
    <property type="project" value="InterPro"/>
</dbReference>
<keyword evidence="3 10" id="KW-1133">Transmembrane helix</keyword>
<evidence type="ECO:0000256" key="9">
    <source>
        <dbReference type="SAM" id="MobiDB-lite"/>
    </source>
</evidence>
<evidence type="ECO:0000256" key="5">
    <source>
        <dbReference type="ARBA" id="ARBA00023136"/>
    </source>
</evidence>
<feature type="transmembrane region" description="Helical" evidence="10">
    <location>
        <begin position="528"/>
        <end position="549"/>
    </location>
</feature>
<name>A0A2R5GIT8_9STRA</name>
<feature type="domain" description="G-protein coupled receptors family 3 profile" evidence="11">
    <location>
        <begin position="362"/>
        <end position="555"/>
    </location>
</feature>
<dbReference type="InterPro" id="IPR017978">
    <property type="entry name" value="GPCR_3_C"/>
</dbReference>
<feature type="transmembrane region" description="Helical" evidence="10">
    <location>
        <begin position="462"/>
        <end position="482"/>
    </location>
</feature>
<feature type="transmembrane region" description="Helical" evidence="10">
    <location>
        <begin position="313"/>
        <end position="333"/>
    </location>
</feature>
<feature type="region of interest" description="Disordered" evidence="9">
    <location>
        <begin position="588"/>
        <end position="657"/>
    </location>
</feature>
<feature type="compositionally biased region" description="Low complexity" evidence="9">
    <location>
        <begin position="598"/>
        <end position="607"/>
    </location>
</feature>
<dbReference type="Proteomes" id="UP000241890">
    <property type="component" value="Unassembled WGS sequence"/>
</dbReference>
<dbReference type="InParanoid" id="A0A2R5GIT8"/>
<dbReference type="GO" id="GO:0038039">
    <property type="term" value="C:G protein-coupled receptor heterodimeric complex"/>
    <property type="evidence" value="ECO:0007669"/>
    <property type="project" value="TreeGrafter"/>
</dbReference>
<reference evidence="12 13" key="1">
    <citation type="submission" date="2017-12" db="EMBL/GenBank/DDBJ databases">
        <title>Sequencing, de novo assembly and annotation of complete genome of a new Thraustochytrid species, strain FCC1311.</title>
        <authorList>
            <person name="Sedici K."/>
            <person name="Godart F."/>
            <person name="Aiese Cigliano R."/>
            <person name="Sanseverino W."/>
            <person name="Barakat M."/>
            <person name="Ortet P."/>
            <person name="Marechal E."/>
            <person name="Cagnac O."/>
            <person name="Amato A."/>
        </authorList>
    </citation>
    <scope>NUCLEOTIDE SEQUENCE [LARGE SCALE GENOMIC DNA]</scope>
</reference>
<dbReference type="OrthoDB" id="10684720at2759"/>
<proteinExistence type="predicted"/>
<dbReference type="AlphaFoldDB" id="A0A2R5GIT8"/>
<keyword evidence="7" id="KW-0325">Glycoprotein</keyword>
<evidence type="ECO:0000256" key="4">
    <source>
        <dbReference type="ARBA" id="ARBA00023040"/>
    </source>
</evidence>
<keyword evidence="13" id="KW-1185">Reference proteome</keyword>
<dbReference type="PROSITE" id="PS50259">
    <property type="entry name" value="G_PROTEIN_RECEP_F3_4"/>
    <property type="match status" value="1"/>
</dbReference>
<feature type="region of interest" description="Disordered" evidence="9">
    <location>
        <begin position="1"/>
        <end position="140"/>
    </location>
</feature>
<feature type="transmembrane region" description="Helical" evidence="10">
    <location>
        <begin position="348"/>
        <end position="367"/>
    </location>
</feature>
<feature type="compositionally biased region" description="Polar residues" evidence="9">
    <location>
        <begin position="111"/>
        <end position="140"/>
    </location>
</feature>
<evidence type="ECO:0000259" key="11">
    <source>
        <dbReference type="PROSITE" id="PS50259"/>
    </source>
</evidence>
<feature type="transmembrane region" description="Helical" evidence="10">
    <location>
        <begin position="502"/>
        <end position="522"/>
    </location>
</feature>
<comment type="caution">
    <text evidence="12">The sequence shown here is derived from an EMBL/GenBank/DDBJ whole genome shotgun (WGS) entry which is preliminary data.</text>
</comment>
<keyword evidence="2 10" id="KW-0812">Transmembrane</keyword>
<dbReference type="PRINTS" id="PR01176">
    <property type="entry name" value="GABABRECEPTR"/>
</dbReference>
<feature type="compositionally biased region" description="Pro residues" evidence="9">
    <location>
        <begin position="90"/>
        <end position="102"/>
    </location>
</feature>
<keyword evidence="8" id="KW-0807">Transducer</keyword>
<sequence length="657" mass="70980">MAAAQGANGTEATATLAPTPEVTAAEAAEETPAPTPLQTEPTPYPTATTPEPESTPEPTPQPTPQPTLEPTTPEPTPEPTLKPTLKPTDAPTPFPTKSPTPLPTTKAPTSFPTKATTPSPTSFPTKATTGSPTVAPTKQPELSWNTIEVTGMLDGVNTSRSCVYRIDEAASWKTVNCSEVGFADTASANEVSVSSSEQGETATSSSSSGTSSTTKTVDVVADMDNLEVYASQYAVCMESASCVTGTPVVDANGDLLARLELNNGTYKVTIVAQVTPLTDEETVLLVRSEKLFIDIEAELGSDAIFVSEQMQHVGIALASISYVTIFLLILWQYKHRFHRIVLIGQSDLLLMILFGTTVSTVTILLFAVPSSKACQATSWTYTLGFAITFSGIIGKLWRAHKIFNNRYMKVRKNVRRNLALGSILVVLIDLLILIIWTIFDPLSLEHRVGESQMVNVCTSDSAWIFAGLVLINHGALLVFGLCKANEDKDINRILSEARELRFVLAASIVVPVLIVPLLWVYFDQPDLRYALNSIVVFLTNMSILAICFLPRILHIHYYHTEEIQLARPSQHERMGSIPDISLQVGSSRVKDGFKRPSASESSGKASSDGPKDRISGKVPDSLVRVARDVSARLARATQTSRSSDTESNKMGLAPMKS</sequence>
<dbReference type="PANTHER" id="PTHR10519">
    <property type="entry name" value="GABA-B RECEPTOR"/>
    <property type="match status" value="1"/>
</dbReference>
<evidence type="ECO:0000256" key="1">
    <source>
        <dbReference type="ARBA" id="ARBA00004141"/>
    </source>
</evidence>
<evidence type="ECO:0000256" key="2">
    <source>
        <dbReference type="ARBA" id="ARBA00022692"/>
    </source>
</evidence>
<evidence type="ECO:0000256" key="8">
    <source>
        <dbReference type="ARBA" id="ARBA00023224"/>
    </source>
</evidence>
<keyword evidence="5 10" id="KW-0472">Membrane</keyword>
<dbReference type="PANTHER" id="PTHR10519:SF20">
    <property type="entry name" value="G-PROTEIN COUPLED RECEPTOR 156-RELATED"/>
    <property type="match status" value="1"/>
</dbReference>
<evidence type="ECO:0000256" key="3">
    <source>
        <dbReference type="ARBA" id="ARBA00022989"/>
    </source>
</evidence>
<keyword evidence="6 12" id="KW-0675">Receptor</keyword>
<protein>
    <submittedName>
        <fullName evidence="12">Metabotropic glutamate receptor-like protein B</fullName>
    </submittedName>
</protein>
<feature type="region of interest" description="Disordered" evidence="9">
    <location>
        <begin position="189"/>
        <end position="214"/>
    </location>
</feature>
<organism evidence="12 13">
    <name type="scientific">Hondaea fermentalgiana</name>
    <dbReference type="NCBI Taxonomy" id="2315210"/>
    <lineage>
        <taxon>Eukaryota</taxon>
        <taxon>Sar</taxon>
        <taxon>Stramenopiles</taxon>
        <taxon>Bigyra</taxon>
        <taxon>Labyrinthulomycetes</taxon>
        <taxon>Thraustochytrida</taxon>
        <taxon>Thraustochytriidae</taxon>
        <taxon>Hondaea</taxon>
    </lineage>
</organism>
<feature type="transmembrane region" description="Helical" evidence="10">
    <location>
        <begin position="418"/>
        <end position="439"/>
    </location>
</feature>
<evidence type="ECO:0000256" key="7">
    <source>
        <dbReference type="ARBA" id="ARBA00023180"/>
    </source>
</evidence>
<evidence type="ECO:0000256" key="10">
    <source>
        <dbReference type="SAM" id="Phobius"/>
    </source>
</evidence>
<accession>A0A2R5GIT8</accession>
<comment type="subcellular location">
    <subcellularLocation>
        <location evidence="1">Membrane</location>
        <topology evidence="1">Multi-pass membrane protein</topology>
    </subcellularLocation>
</comment>
<feature type="compositionally biased region" description="Pro residues" evidence="9">
    <location>
        <begin position="53"/>
        <end position="80"/>
    </location>
</feature>